<name>A0AAN4Z562_9BILA</name>
<evidence type="ECO:0000256" key="1">
    <source>
        <dbReference type="SAM" id="MobiDB-lite"/>
    </source>
</evidence>
<accession>A0AAN4Z562</accession>
<dbReference type="AlphaFoldDB" id="A0AAN4Z562"/>
<protein>
    <submittedName>
        <fullName evidence="2">Uncharacterized protein</fullName>
    </submittedName>
</protein>
<reference evidence="3" key="1">
    <citation type="submission" date="2022-10" db="EMBL/GenBank/DDBJ databases">
        <title>Genome assembly of Pristionchus species.</title>
        <authorList>
            <person name="Yoshida K."/>
            <person name="Sommer R.J."/>
        </authorList>
    </citation>
    <scope>NUCLEOTIDE SEQUENCE [LARGE SCALE GENOMIC DNA]</scope>
    <source>
        <strain evidence="3">RS5460</strain>
    </source>
</reference>
<proteinExistence type="predicted"/>
<feature type="region of interest" description="Disordered" evidence="1">
    <location>
        <begin position="1"/>
        <end position="25"/>
    </location>
</feature>
<comment type="caution">
    <text evidence="2">The sequence shown here is derived from an EMBL/GenBank/DDBJ whole genome shotgun (WGS) entry which is preliminary data.</text>
</comment>
<feature type="compositionally biased region" description="Basic and acidic residues" evidence="1">
    <location>
        <begin position="10"/>
        <end position="25"/>
    </location>
</feature>
<feature type="non-terminal residue" evidence="2">
    <location>
        <position position="1"/>
    </location>
</feature>
<keyword evidence="3" id="KW-1185">Reference proteome</keyword>
<evidence type="ECO:0000313" key="3">
    <source>
        <dbReference type="Proteomes" id="UP001328107"/>
    </source>
</evidence>
<evidence type="ECO:0000313" key="2">
    <source>
        <dbReference type="EMBL" id="GMR33314.1"/>
    </source>
</evidence>
<sequence length="72" mass="7977">RNHGPTTHTGIHESKGRKRTERERERVREGLEVDADHTLFAVRRTGVLVLRREAFLGAELDLFAAAVLGGGS</sequence>
<dbReference type="EMBL" id="BTRK01000001">
    <property type="protein sequence ID" value="GMR33314.1"/>
    <property type="molecule type" value="Genomic_DNA"/>
</dbReference>
<gene>
    <name evidence="2" type="ORF">PMAYCL1PPCAC_03509</name>
</gene>
<feature type="non-terminal residue" evidence="2">
    <location>
        <position position="72"/>
    </location>
</feature>
<dbReference type="Proteomes" id="UP001328107">
    <property type="component" value="Unassembled WGS sequence"/>
</dbReference>
<organism evidence="2 3">
    <name type="scientific">Pristionchus mayeri</name>
    <dbReference type="NCBI Taxonomy" id="1317129"/>
    <lineage>
        <taxon>Eukaryota</taxon>
        <taxon>Metazoa</taxon>
        <taxon>Ecdysozoa</taxon>
        <taxon>Nematoda</taxon>
        <taxon>Chromadorea</taxon>
        <taxon>Rhabditida</taxon>
        <taxon>Rhabditina</taxon>
        <taxon>Diplogasteromorpha</taxon>
        <taxon>Diplogasteroidea</taxon>
        <taxon>Neodiplogasteridae</taxon>
        <taxon>Pristionchus</taxon>
    </lineage>
</organism>